<dbReference type="InterPro" id="IPR007867">
    <property type="entry name" value="GMC_OxRtase_C"/>
</dbReference>
<feature type="domain" description="Glucose-methanol-choline oxidoreductase N-terminal" evidence="16">
    <location>
        <begin position="112"/>
        <end position="318"/>
    </location>
</feature>
<keyword evidence="5" id="KW-0274">FAD</keyword>
<keyword evidence="8" id="KW-1207">Sterol metabolism</keyword>
<dbReference type="AlphaFoldDB" id="A0A6I4MDR2"/>
<organism evidence="18 19">
    <name type="scientific">Actinomadura physcomitrii</name>
    <dbReference type="NCBI Taxonomy" id="2650748"/>
    <lineage>
        <taxon>Bacteria</taxon>
        <taxon>Bacillati</taxon>
        <taxon>Actinomycetota</taxon>
        <taxon>Actinomycetes</taxon>
        <taxon>Streptosporangiales</taxon>
        <taxon>Thermomonosporaceae</taxon>
        <taxon>Actinomadura</taxon>
    </lineage>
</organism>
<evidence type="ECO:0000256" key="4">
    <source>
        <dbReference type="ARBA" id="ARBA00022630"/>
    </source>
</evidence>
<evidence type="ECO:0000256" key="3">
    <source>
        <dbReference type="ARBA" id="ARBA00022548"/>
    </source>
</evidence>
<dbReference type="GO" id="GO:0016995">
    <property type="term" value="F:cholesterol oxidase activity"/>
    <property type="evidence" value="ECO:0007669"/>
    <property type="project" value="UniProtKB-EC"/>
</dbReference>
<dbReference type="SUPFAM" id="SSF51905">
    <property type="entry name" value="FAD/NAD(P)-binding domain"/>
    <property type="match status" value="1"/>
</dbReference>
<dbReference type="InterPro" id="IPR000172">
    <property type="entry name" value="GMC_OxRdtase_N"/>
</dbReference>
<keyword evidence="19" id="KW-1185">Reference proteome</keyword>
<dbReference type="EC" id="5.3.3.1" evidence="11"/>
<evidence type="ECO:0000313" key="19">
    <source>
        <dbReference type="Proteomes" id="UP000462055"/>
    </source>
</evidence>
<keyword evidence="7" id="KW-0443">Lipid metabolism</keyword>
<dbReference type="Proteomes" id="UP000462055">
    <property type="component" value="Unassembled WGS sequence"/>
</dbReference>
<evidence type="ECO:0000313" key="18">
    <source>
        <dbReference type="EMBL" id="MWA00336.1"/>
    </source>
</evidence>
<keyword evidence="4" id="KW-0285">Flavoprotein</keyword>
<sequence length="520" mass="55232">MSTLSRRSFLQMSAGSGLAVALGGSLGRPASAAERTDYQAIVVGSGFGGSISACRLGQAGVDTLVLERGQEWVTDPQKAVFGSQLNYSEKMFWFRDYADWPMVLPFPMTPYAGVMEVSNEKNLNIACGAGLGGGSLVYTCATVAPPRKYFEKLFPADITYQEMASKWYPKVQSVLKPSVMPDDIYGSAPFTHSRVWDQHAARAGYASEKLMSMFNWDVVRKELAGTVRPSAIAGETDFGCSDGAKNSLTVNYIPAAKATGKVQFQTMSEVTSIGIGTDGRYRLAVRHLDTAGKTLDTVEYTCDMLFLCAGTLNTNRLLVAARETGALPDLDASVGTGFGDNGDQYVGYSYTGQAGPSQGSPSASTFFVDGEFELPMRVESWQLIEAQGLPIVQTLVMTADLENRATFGYDKASKSVKLSDFAGKADAAAKSATDWVNKVMHANSDAIPISVTWPATLTAHPLGGCVLGKSSDLYGRVKGYKGLYALDGSMVPGSVGGANPSFTIAALAERGIADIIAKAG</sequence>
<keyword evidence="6" id="KW-0560">Oxidoreductase</keyword>
<protein>
    <recommendedName>
        <fullName evidence="14">Cholesterol oxidase</fullName>
        <ecNumber evidence="13">1.1.3.6</ecNumber>
        <ecNumber evidence="11">5.3.3.1</ecNumber>
    </recommendedName>
    <alternativeName>
        <fullName evidence="15">Cholesterol isomerase</fullName>
    </alternativeName>
</protein>
<dbReference type="NCBIfam" id="TIGR01409">
    <property type="entry name" value="TAT_signal_seq"/>
    <property type="match status" value="1"/>
</dbReference>
<evidence type="ECO:0000256" key="12">
    <source>
        <dbReference type="ARBA" id="ARBA00049645"/>
    </source>
</evidence>
<dbReference type="Pfam" id="PF05199">
    <property type="entry name" value="GMC_oxred_C"/>
    <property type="match status" value="1"/>
</dbReference>
<evidence type="ECO:0000256" key="8">
    <source>
        <dbReference type="ARBA" id="ARBA00023166"/>
    </source>
</evidence>
<evidence type="ECO:0000256" key="13">
    <source>
        <dbReference type="ARBA" id="ARBA00049723"/>
    </source>
</evidence>
<keyword evidence="9" id="KW-0753">Steroid metabolism</keyword>
<dbReference type="GO" id="GO:0004769">
    <property type="term" value="F:steroid Delta-isomerase activity"/>
    <property type="evidence" value="ECO:0007669"/>
    <property type="project" value="UniProtKB-EC"/>
</dbReference>
<reference evidence="18" key="1">
    <citation type="submission" date="2019-12" db="EMBL/GenBank/DDBJ databases">
        <title>Actinomadura physcomitrii sp. nov., a novel actinomycete isolated from moss [Physcomitrium sphaericum (Ludw) Fuernr].</title>
        <authorList>
            <person name="Zhuang X."/>
        </authorList>
    </citation>
    <scope>NUCLEOTIDE SEQUENCE [LARGE SCALE GENOMIC DNA]</scope>
    <source>
        <strain evidence="18">LD22</strain>
    </source>
</reference>
<comment type="pathway">
    <text evidence="12">Steroid metabolism; cholesterol degradation.</text>
</comment>
<dbReference type="Gene3D" id="3.30.410.10">
    <property type="entry name" value="Cholesterol Oxidase, domain 2"/>
    <property type="match status" value="1"/>
</dbReference>
<evidence type="ECO:0000256" key="15">
    <source>
        <dbReference type="ARBA" id="ARBA00049778"/>
    </source>
</evidence>
<dbReference type="InterPro" id="IPR006311">
    <property type="entry name" value="TAT_signal"/>
</dbReference>
<dbReference type="Gene3D" id="3.50.50.60">
    <property type="entry name" value="FAD/NAD(P)-binding domain"/>
    <property type="match status" value="1"/>
</dbReference>
<evidence type="ECO:0000256" key="14">
    <source>
        <dbReference type="ARBA" id="ARBA00049744"/>
    </source>
</evidence>
<evidence type="ECO:0000256" key="6">
    <source>
        <dbReference type="ARBA" id="ARBA00023002"/>
    </source>
</evidence>
<evidence type="ECO:0000256" key="2">
    <source>
        <dbReference type="ARBA" id="ARBA00010790"/>
    </source>
</evidence>
<comment type="similarity">
    <text evidence="2">Belongs to the GMC oxidoreductase family.</text>
</comment>
<dbReference type="PANTHER" id="PTHR47470">
    <property type="entry name" value="CHOLESTEROL OXIDASE"/>
    <property type="match status" value="1"/>
</dbReference>
<dbReference type="GO" id="GO:0050660">
    <property type="term" value="F:flavin adenine dinucleotide binding"/>
    <property type="evidence" value="ECO:0007669"/>
    <property type="project" value="InterPro"/>
</dbReference>
<gene>
    <name evidence="18" type="ORF">F8568_008105</name>
</gene>
<dbReference type="SUPFAM" id="SSF54373">
    <property type="entry name" value="FAD-linked reductases, C-terminal domain"/>
    <property type="match status" value="1"/>
</dbReference>
<dbReference type="InterPro" id="IPR052542">
    <property type="entry name" value="Cholesterol_Oxidase"/>
</dbReference>
<evidence type="ECO:0000259" key="17">
    <source>
        <dbReference type="Pfam" id="PF05199"/>
    </source>
</evidence>
<comment type="caution">
    <text evidence="18">The sequence shown here is derived from an EMBL/GenBank/DDBJ whole genome shotgun (WGS) entry which is preliminary data.</text>
</comment>
<evidence type="ECO:0000259" key="16">
    <source>
        <dbReference type="Pfam" id="PF00732"/>
    </source>
</evidence>
<dbReference type="EMBL" id="WBMS02000005">
    <property type="protein sequence ID" value="MWA00336.1"/>
    <property type="molecule type" value="Genomic_DNA"/>
</dbReference>
<evidence type="ECO:0000256" key="7">
    <source>
        <dbReference type="ARBA" id="ARBA00023098"/>
    </source>
</evidence>
<name>A0A6I4MDR2_9ACTN</name>
<comment type="cofactor">
    <cofactor evidence="1">
        <name>FAD</name>
        <dbReference type="ChEBI" id="CHEBI:57692"/>
    </cofactor>
</comment>
<evidence type="ECO:0000256" key="9">
    <source>
        <dbReference type="ARBA" id="ARBA00023221"/>
    </source>
</evidence>
<dbReference type="InterPro" id="IPR036188">
    <property type="entry name" value="FAD/NAD-bd_sf"/>
</dbReference>
<dbReference type="PANTHER" id="PTHR47470:SF1">
    <property type="entry name" value="FAD-DEPENDENT OXIDOREDUCTASE 2 FAD BINDING DOMAIN-CONTAINING PROTEIN"/>
    <property type="match status" value="1"/>
</dbReference>
<evidence type="ECO:0000256" key="10">
    <source>
        <dbReference type="ARBA" id="ARBA00023235"/>
    </source>
</evidence>
<dbReference type="GO" id="GO:0008203">
    <property type="term" value="P:cholesterol metabolic process"/>
    <property type="evidence" value="ECO:0007669"/>
    <property type="project" value="UniProtKB-KW"/>
</dbReference>
<keyword evidence="3" id="KW-0153">Cholesterol metabolism</keyword>
<dbReference type="RefSeq" id="WP_151592868.1">
    <property type="nucleotide sequence ID" value="NZ_WBMS02000005.1"/>
</dbReference>
<feature type="domain" description="Glucose-methanol-choline oxidoreductase C-terminal" evidence="17">
    <location>
        <begin position="454"/>
        <end position="508"/>
    </location>
</feature>
<dbReference type="InterPro" id="IPR019546">
    <property type="entry name" value="TAT_signal_bac_arc"/>
</dbReference>
<evidence type="ECO:0000256" key="11">
    <source>
        <dbReference type="ARBA" id="ARBA00038856"/>
    </source>
</evidence>
<keyword evidence="10" id="KW-0413">Isomerase</keyword>
<dbReference type="Pfam" id="PF00732">
    <property type="entry name" value="GMC_oxred_N"/>
    <property type="match status" value="1"/>
</dbReference>
<evidence type="ECO:0000256" key="5">
    <source>
        <dbReference type="ARBA" id="ARBA00022827"/>
    </source>
</evidence>
<dbReference type="PROSITE" id="PS51318">
    <property type="entry name" value="TAT"/>
    <property type="match status" value="1"/>
</dbReference>
<dbReference type="EC" id="1.1.3.6" evidence="13"/>
<proteinExistence type="inferred from homology"/>
<evidence type="ECO:0000256" key="1">
    <source>
        <dbReference type="ARBA" id="ARBA00001974"/>
    </source>
</evidence>
<accession>A0A6I4MDR2</accession>